<dbReference type="Pfam" id="PF01593">
    <property type="entry name" value="Amino_oxidase"/>
    <property type="match status" value="1"/>
</dbReference>
<dbReference type="PRINTS" id="PR00420">
    <property type="entry name" value="RNGMNOXGNASE"/>
</dbReference>
<evidence type="ECO:0000259" key="1">
    <source>
        <dbReference type="Pfam" id="PF01593"/>
    </source>
</evidence>
<proteinExistence type="predicted"/>
<dbReference type="AlphaFoldDB" id="A0A6J6QFU9"/>
<accession>A0A6J6QFU9</accession>
<feature type="domain" description="Amine oxidase" evidence="1">
    <location>
        <begin position="31"/>
        <end position="416"/>
    </location>
</feature>
<dbReference type="InterPro" id="IPR036188">
    <property type="entry name" value="FAD/NAD-bd_sf"/>
</dbReference>
<dbReference type="EMBL" id="CAEZXW010000062">
    <property type="protein sequence ID" value="CAB4707678.1"/>
    <property type="molecule type" value="Genomic_DNA"/>
</dbReference>
<dbReference type="GO" id="GO:0016491">
    <property type="term" value="F:oxidoreductase activity"/>
    <property type="evidence" value="ECO:0007669"/>
    <property type="project" value="InterPro"/>
</dbReference>
<organism evidence="2">
    <name type="scientific">freshwater metagenome</name>
    <dbReference type="NCBI Taxonomy" id="449393"/>
    <lineage>
        <taxon>unclassified sequences</taxon>
        <taxon>metagenomes</taxon>
        <taxon>ecological metagenomes</taxon>
    </lineage>
</organism>
<protein>
    <submittedName>
        <fullName evidence="2">Unannotated protein</fullName>
    </submittedName>
</protein>
<sequence>MAIEIAPRPSSDQGIVVGSDDVDVVVVGAGLAGLSAAFYLERAGKSVRVLEASDAVGGRVRTDRVDGFLLDRGFQVLNPWYPDFRKLSLDLKLASLGAAVAVSMRDSRSMVGDPRRAPLSAFSSLSTVTGTLAEKAKLGRYVLHLLTSSLADITEQDDSDFAGALSDVGAGGRLYDRTLKPFLEGVFLDDPAHVSRRYGELVLRSFVKGTPSVPIQGMGEFPRVLASRIKDVRLGIAVESVAPGRVLTANGSVKAVDIVIATGGRAAHALIPDVPMPTMKNCTTWYHAADRAPTQGKALVVDGLHRGPLVNSVVMSNVSDTYAPKGKHLISSTALVATNEGDVHRHLAMLWGREISDWHLLHVSDVPDALPAQVPGLAVRREINFGNGIWVVGDHRDTPSQQGALASGRRCAEAIISTRN</sequence>
<evidence type="ECO:0000313" key="2">
    <source>
        <dbReference type="EMBL" id="CAB4707678.1"/>
    </source>
</evidence>
<name>A0A6J6QFU9_9ZZZZ</name>
<gene>
    <name evidence="2" type="ORF">UFOPK2593_00978</name>
</gene>
<dbReference type="InterPro" id="IPR002937">
    <property type="entry name" value="Amino_oxidase"/>
</dbReference>
<reference evidence="2" key="1">
    <citation type="submission" date="2020-05" db="EMBL/GenBank/DDBJ databases">
        <authorList>
            <person name="Chiriac C."/>
            <person name="Salcher M."/>
            <person name="Ghai R."/>
            <person name="Kavagutti S V."/>
        </authorList>
    </citation>
    <scope>NUCLEOTIDE SEQUENCE</scope>
</reference>
<dbReference type="Gene3D" id="3.50.50.60">
    <property type="entry name" value="FAD/NAD(P)-binding domain"/>
    <property type="match status" value="1"/>
</dbReference>
<dbReference type="SUPFAM" id="SSF51905">
    <property type="entry name" value="FAD/NAD(P)-binding domain"/>
    <property type="match status" value="1"/>
</dbReference>
<dbReference type="PANTHER" id="PTHR42841">
    <property type="entry name" value="AMINE OXIDASE"/>
    <property type="match status" value="1"/>
</dbReference>